<reference evidence="1 2" key="1">
    <citation type="journal article" date="2023" name="Science">
        <title>Complex scaffold remodeling in plant triterpene biosynthesis.</title>
        <authorList>
            <person name="De La Pena R."/>
            <person name="Hodgson H."/>
            <person name="Liu J.C."/>
            <person name="Stephenson M.J."/>
            <person name="Martin A.C."/>
            <person name="Owen C."/>
            <person name="Harkess A."/>
            <person name="Leebens-Mack J."/>
            <person name="Jimenez L.E."/>
            <person name="Osbourn A."/>
            <person name="Sattely E.S."/>
        </authorList>
    </citation>
    <scope>NUCLEOTIDE SEQUENCE [LARGE SCALE GENOMIC DNA]</scope>
    <source>
        <strain evidence="2">cv. JPN11</strain>
        <tissue evidence="1">Leaf</tissue>
    </source>
</reference>
<evidence type="ECO:0000313" key="2">
    <source>
        <dbReference type="Proteomes" id="UP001164539"/>
    </source>
</evidence>
<comment type="caution">
    <text evidence="1">The sequence shown here is derived from an EMBL/GenBank/DDBJ whole genome shotgun (WGS) entry which is preliminary data.</text>
</comment>
<dbReference type="Proteomes" id="UP001164539">
    <property type="component" value="Chromosome 8"/>
</dbReference>
<organism evidence="1 2">
    <name type="scientific">Melia azedarach</name>
    <name type="common">Chinaberry tree</name>
    <dbReference type="NCBI Taxonomy" id="155640"/>
    <lineage>
        <taxon>Eukaryota</taxon>
        <taxon>Viridiplantae</taxon>
        <taxon>Streptophyta</taxon>
        <taxon>Embryophyta</taxon>
        <taxon>Tracheophyta</taxon>
        <taxon>Spermatophyta</taxon>
        <taxon>Magnoliopsida</taxon>
        <taxon>eudicotyledons</taxon>
        <taxon>Gunneridae</taxon>
        <taxon>Pentapetalae</taxon>
        <taxon>rosids</taxon>
        <taxon>malvids</taxon>
        <taxon>Sapindales</taxon>
        <taxon>Meliaceae</taxon>
        <taxon>Melia</taxon>
    </lineage>
</organism>
<protein>
    <submittedName>
        <fullName evidence="1">Strictosidine synthase</fullName>
    </submittedName>
</protein>
<evidence type="ECO:0000313" key="1">
    <source>
        <dbReference type="EMBL" id="KAJ4713290.1"/>
    </source>
</evidence>
<keyword evidence="2" id="KW-1185">Reference proteome</keyword>
<name>A0ACC1XPG3_MELAZ</name>
<sequence length="321" mass="34113">MLSLLILLFSFPPIVLSANFFTILPLPSTTVGPEAFVFDSSGAGPYTGVSDGRILKYQGPNVGFVDFAYTSPKRSKALCDGTNNIVLGPKCGRPLGLGFNNATNELYIADAYFGLLVVGKNGGLATQLATSADGVPFRFPDGLDVDPVTGDVYFTDASAVFSISQIFLAVSIGDSTGRLLKYDPRTKQVKVLLKGLQGPAGVAVSADGGFLLVTEFIGERIRKYWIKGPKANTSEILVSLRGRPDNIKRTAAGDFWAAVNLQNTTIVTLPAGIRLNANGNITNIVMLSAQYKTTLISEVQEFSGSLYIGSMFTNFVGVLAS</sequence>
<proteinExistence type="predicted"/>
<accession>A0ACC1XPG3</accession>
<gene>
    <name evidence="1" type="ORF">OWV82_015403</name>
</gene>
<dbReference type="EMBL" id="CM051401">
    <property type="protein sequence ID" value="KAJ4713290.1"/>
    <property type="molecule type" value="Genomic_DNA"/>
</dbReference>